<keyword evidence="2" id="KW-1185">Reference proteome</keyword>
<protein>
    <submittedName>
        <fullName evidence="1">Uncharacterized protein</fullName>
    </submittedName>
</protein>
<accession>S4XG79</accession>
<dbReference type="AlphaFoldDB" id="S4XG79"/>
<dbReference type="RefSeq" id="WP_020441937.1">
    <property type="nucleotide sequence ID" value="NC_021663.1"/>
</dbReference>
<dbReference type="STRING" id="1200352.A606_09725"/>
<gene>
    <name evidence="1" type="ORF">A606_09725</name>
</gene>
<dbReference type="KEGG" id="cter:A606_09725"/>
<dbReference type="EMBL" id="CP003696">
    <property type="protein sequence ID" value="AGP31584.1"/>
    <property type="molecule type" value="Genomic_DNA"/>
</dbReference>
<dbReference type="HOGENOM" id="CLU_2768848_0_0_11"/>
<name>S4XG79_9CORY</name>
<sequence length="69" mass="7184">MDINGFIEPIQQAGQHFQQVPEQVQQFFGGNPTPAVPAEPTPVLPSVPAVPTVQAPAVNVPQSGILGSL</sequence>
<evidence type="ECO:0000313" key="2">
    <source>
        <dbReference type="Proteomes" id="UP000014809"/>
    </source>
</evidence>
<dbReference type="Proteomes" id="UP000014809">
    <property type="component" value="Chromosome"/>
</dbReference>
<organism evidence="1 2">
    <name type="scientific">Corynebacterium terpenotabidum Y-11</name>
    <dbReference type="NCBI Taxonomy" id="1200352"/>
    <lineage>
        <taxon>Bacteria</taxon>
        <taxon>Bacillati</taxon>
        <taxon>Actinomycetota</taxon>
        <taxon>Actinomycetes</taxon>
        <taxon>Mycobacteriales</taxon>
        <taxon>Corynebacteriaceae</taxon>
        <taxon>Corynebacterium</taxon>
    </lineage>
</organism>
<evidence type="ECO:0000313" key="1">
    <source>
        <dbReference type="EMBL" id="AGP31584.1"/>
    </source>
</evidence>
<dbReference type="PATRIC" id="fig|1200352.3.peg.1979"/>
<reference evidence="1 2" key="1">
    <citation type="submission" date="2012-06" db="EMBL/GenBank/DDBJ databases">
        <title>Complete genome sequence of Corynebacterium terpenotabidum Y-11 (=DSM 44721).</title>
        <authorList>
            <person name="Ruckert C."/>
            <person name="Albersmeier A."/>
            <person name="Al-Dilaimi A."/>
            <person name="Szczepanowski R."/>
            <person name="Kalinowski J."/>
        </authorList>
    </citation>
    <scope>NUCLEOTIDE SEQUENCE [LARGE SCALE GENOMIC DNA]</scope>
    <source>
        <strain evidence="1 2">Y-11</strain>
    </source>
</reference>
<proteinExistence type="predicted"/>